<name>A0ABQ5B0N8_9ASTR</name>
<reference evidence="3" key="1">
    <citation type="journal article" date="2022" name="Int. J. Mol. Sci.">
        <title>Draft Genome of Tanacetum Coccineum: Genomic Comparison of Closely Related Tanacetum-Family Plants.</title>
        <authorList>
            <person name="Yamashiro T."/>
            <person name="Shiraishi A."/>
            <person name="Nakayama K."/>
            <person name="Satake H."/>
        </authorList>
    </citation>
    <scope>NUCLEOTIDE SEQUENCE</scope>
</reference>
<accession>A0ABQ5B0N8</accession>
<evidence type="ECO:0000313" key="4">
    <source>
        <dbReference type="Proteomes" id="UP001151760"/>
    </source>
</evidence>
<dbReference type="EMBL" id="BQNB010012672">
    <property type="protein sequence ID" value="GJT06474.1"/>
    <property type="molecule type" value="Genomic_DNA"/>
</dbReference>
<proteinExistence type="predicted"/>
<organism evidence="3 4">
    <name type="scientific">Tanacetum coccineum</name>
    <dbReference type="NCBI Taxonomy" id="301880"/>
    <lineage>
        <taxon>Eukaryota</taxon>
        <taxon>Viridiplantae</taxon>
        <taxon>Streptophyta</taxon>
        <taxon>Embryophyta</taxon>
        <taxon>Tracheophyta</taxon>
        <taxon>Spermatophyta</taxon>
        <taxon>Magnoliopsida</taxon>
        <taxon>eudicotyledons</taxon>
        <taxon>Gunneridae</taxon>
        <taxon>Pentapetalae</taxon>
        <taxon>asterids</taxon>
        <taxon>campanulids</taxon>
        <taxon>Asterales</taxon>
        <taxon>Asteraceae</taxon>
        <taxon>Asteroideae</taxon>
        <taxon>Anthemideae</taxon>
        <taxon>Anthemidinae</taxon>
        <taxon>Tanacetum</taxon>
    </lineage>
</organism>
<evidence type="ECO:0008006" key="5">
    <source>
        <dbReference type="Google" id="ProtNLM"/>
    </source>
</evidence>
<dbReference type="Proteomes" id="UP001151760">
    <property type="component" value="Unassembled WGS sequence"/>
</dbReference>
<keyword evidence="2" id="KW-0812">Transmembrane</keyword>
<keyword evidence="4" id="KW-1185">Reference proteome</keyword>
<feature type="transmembrane region" description="Helical" evidence="2">
    <location>
        <begin position="35"/>
        <end position="52"/>
    </location>
</feature>
<evidence type="ECO:0000256" key="2">
    <source>
        <dbReference type="SAM" id="Phobius"/>
    </source>
</evidence>
<comment type="caution">
    <text evidence="3">The sequence shown here is derived from an EMBL/GenBank/DDBJ whole genome shotgun (WGS) entry which is preliminary data.</text>
</comment>
<reference evidence="3" key="2">
    <citation type="submission" date="2022-01" db="EMBL/GenBank/DDBJ databases">
        <authorList>
            <person name="Yamashiro T."/>
            <person name="Shiraishi A."/>
            <person name="Satake H."/>
            <person name="Nakayama K."/>
        </authorList>
    </citation>
    <scope>NUCLEOTIDE SEQUENCE</scope>
</reference>
<feature type="region of interest" description="Disordered" evidence="1">
    <location>
        <begin position="110"/>
        <end position="148"/>
    </location>
</feature>
<keyword evidence="2" id="KW-1133">Transmembrane helix</keyword>
<gene>
    <name evidence="3" type="ORF">Tco_0840936</name>
</gene>
<sequence length="148" mass="16079">MITVVVSVGVAVVASYGVGMRVVMAYGGVDGDDEMMMVAVVLVVVIMETIHVKFDELTSMASECDSLEPVSQRFLNDDSLAKSMNSLSKEDLDNLFGPMYDEYFEKKSSDMPINSAAQQDHNQEDSSSTSSINIEAHEAPPIVTTSEE</sequence>
<protein>
    <recommendedName>
        <fullName evidence="5">Transmembrane protein</fullName>
    </recommendedName>
</protein>
<keyword evidence="2" id="KW-0472">Membrane</keyword>
<feature type="compositionally biased region" description="Polar residues" evidence="1">
    <location>
        <begin position="111"/>
        <end position="133"/>
    </location>
</feature>
<evidence type="ECO:0000256" key="1">
    <source>
        <dbReference type="SAM" id="MobiDB-lite"/>
    </source>
</evidence>
<evidence type="ECO:0000313" key="3">
    <source>
        <dbReference type="EMBL" id="GJT06474.1"/>
    </source>
</evidence>